<accession>A0A0T9M0U1</accession>
<dbReference type="EMBL" id="CPZJ01000004">
    <property type="protein sequence ID" value="CNF47562.1"/>
    <property type="molecule type" value="Genomic_DNA"/>
</dbReference>
<evidence type="ECO:0000313" key="2">
    <source>
        <dbReference type="Proteomes" id="UP000038750"/>
    </source>
</evidence>
<gene>
    <name evidence="1" type="ORF">ERS008530_01286</name>
</gene>
<dbReference type="AlphaFoldDB" id="A0A0T9M0U1"/>
<dbReference type="RefSeq" id="WP_050073123.1">
    <property type="nucleotide sequence ID" value="NZ_CPZJ01000004.1"/>
</dbReference>
<reference evidence="1 2" key="1">
    <citation type="submission" date="2015-03" db="EMBL/GenBank/DDBJ databases">
        <authorList>
            <person name="Murphy D."/>
        </authorList>
    </citation>
    <scope>NUCLEOTIDE SEQUENCE [LARGE SCALE GENOMIC DNA]</scope>
    <source>
        <strain evidence="1 2">BR165/97</strain>
    </source>
</reference>
<name>A0A0T9M0U1_YERIN</name>
<proteinExistence type="predicted"/>
<protein>
    <submittedName>
        <fullName evidence="1">Uncharacterized protein</fullName>
    </submittedName>
</protein>
<sequence length="80" mass="8792">MAAILTVAEAIQKLQRHADQDEVILLDLWYAEDVQSQDETATPGEAIAALEQAVHDFDANTGICWLTLEAALEVVRTQGR</sequence>
<dbReference type="Proteomes" id="UP000038750">
    <property type="component" value="Unassembled WGS sequence"/>
</dbReference>
<dbReference type="OrthoDB" id="6474154at2"/>
<evidence type="ECO:0000313" key="1">
    <source>
        <dbReference type="EMBL" id="CNF47562.1"/>
    </source>
</evidence>
<organism evidence="1 2">
    <name type="scientific">Yersinia intermedia</name>
    <dbReference type="NCBI Taxonomy" id="631"/>
    <lineage>
        <taxon>Bacteria</taxon>
        <taxon>Pseudomonadati</taxon>
        <taxon>Pseudomonadota</taxon>
        <taxon>Gammaproteobacteria</taxon>
        <taxon>Enterobacterales</taxon>
        <taxon>Yersiniaceae</taxon>
        <taxon>Yersinia</taxon>
    </lineage>
</organism>